<sequence length="246" mass="26080">MKTQRMSWYLGVSLALSLFIFSAFTVAGFNEKIKGNGNIKQEARTAGSFKSISTSGSYNVYIQQGSGHDIKVEADDNILPYIVTEVNGNTLDIHTKRGYDVRPTKSINIYVTMDEVERLTSSGSGGFYGKGALKGGNVAFSFSGSTIVDLDINASKLKVELSGSTRLNLKGAIAAVDYDISGSGHVEALELQSSDVDIDISGSGRLDVNAEKKLAVSVSGSGTVRYKGSPSINQSSSGQAKVIKID</sequence>
<evidence type="ECO:0000259" key="1">
    <source>
        <dbReference type="Pfam" id="PF10988"/>
    </source>
</evidence>
<dbReference type="Pfam" id="PF10988">
    <property type="entry name" value="DUF2807"/>
    <property type="match status" value="1"/>
</dbReference>
<feature type="domain" description="Putative auto-transporter adhesin head GIN" evidence="1">
    <location>
        <begin position="49"/>
        <end position="230"/>
    </location>
</feature>
<proteinExistence type="predicted"/>
<dbReference type="AlphaFoldDB" id="A0A7K1U815"/>
<dbReference type="RefSeq" id="WP_157307866.1">
    <property type="nucleotide sequence ID" value="NZ_WRXN01000009.1"/>
</dbReference>
<organism evidence="2 3">
    <name type="scientific">Chitinophaga tropicalis</name>
    <dbReference type="NCBI Taxonomy" id="2683588"/>
    <lineage>
        <taxon>Bacteria</taxon>
        <taxon>Pseudomonadati</taxon>
        <taxon>Bacteroidota</taxon>
        <taxon>Chitinophagia</taxon>
        <taxon>Chitinophagales</taxon>
        <taxon>Chitinophagaceae</taxon>
        <taxon>Chitinophaga</taxon>
    </lineage>
</organism>
<name>A0A7K1U815_9BACT</name>
<accession>A0A7K1U815</accession>
<dbReference type="Gene3D" id="2.160.20.120">
    <property type="match status" value="1"/>
</dbReference>
<evidence type="ECO:0000313" key="2">
    <source>
        <dbReference type="EMBL" id="MVT10418.1"/>
    </source>
</evidence>
<dbReference type="InterPro" id="IPR021255">
    <property type="entry name" value="DUF2807"/>
</dbReference>
<comment type="caution">
    <text evidence="2">The sequence shown here is derived from an EMBL/GenBank/DDBJ whole genome shotgun (WGS) entry which is preliminary data.</text>
</comment>
<dbReference type="EMBL" id="WRXN01000009">
    <property type="protein sequence ID" value="MVT10418.1"/>
    <property type="molecule type" value="Genomic_DNA"/>
</dbReference>
<dbReference type="PANTHER" id="PTHR39200">
    <property type="entry name" value="HYPOTHETICAL EXPORTED PROTEIN"/>
    <property type="match status" value="1"/>
</dbReference>
<reference evidence="2 3" key="1">
    <citation type="submission" date="2019-12" db="EMBL/GenBank/DDBJ databases">
        <title>Chitinophaga sp. strain ysch24 (GDMCC 1.1355), whole genome shotgun sequence.</title>
        <authorList>
            <person name="Zhang X."/>
        </authorList>
    </citation>
    <scope>NUCLEOTIDE SEQUENCE [LARGE SCALE GENOMIC DNA]</scope>
    <source>
        <strain evidence="3">ysch24</strain>
    </source>
</reference>
<keyword evidence="3" id="KW-1185">Reference proteome</keyword>
<dbReference type="Proteomes" id="UP000461730">
    <property type="component" value="Unassembled WGS sequence"/>
</dbReference>
<protein>
    <recommendedName>
        <fullName evidence="1">Putative auto-transporter adhesin head GIN domain-containing protein</fullName>
    </recommendedName>
</protein>
<evidence type="ECO:0000313" key="3">
    <source>
        <dbReference type="Proteomes" id="UP000461730"/>
    </source>
</evidence>
<gene>
    <name evidence="2" type="ORF">GO493_19255</name>
</gene>
<dbReference type="PANTHER" id="PTHR39200:SF1">
    <property type="entry name" value="AUTO-TRANSPORTER ADHESIN HEAD GIN DOMAIN-CONTAINING PROTEIN-RELATED"/>
    <property type="match status" value="1"/>
</dbReference>